<dbReference type="RefSeq" id="WP_048243109.1">
    <property type="nucleotide sequence ID" value="NZ_LDWR01000006.1"/>
</dbReference>
<gene>
    <name evidence="1" type="ORF">VL15_03275</name>
</gene>
<comment type="caution">
    <text evidence="1">The sequence shown here is derived from an EMBL/GenBank/DDBJ whole genome shotgun (WGS) entry which is preliminary data.</text>
</comment>
<organism evidence="1 2">
    <name type="scientific">Burkholderia cepacia</name>
    <name type="common">Pseudomonas cepacia</name>
    <dbReference type="NCBI Taxonomy" id="292"/>
    <lineage>
        <taxon>Bacteria</taxon>
        <taxon>Pseudomonadati</taxon>
        <taxon>Pseudomonadota</taxon>
        <taxon>Betaproteobacteria</taxon>
        <taxon>Burkholderiales</taxon>
        <taxon>Burkholderiaceae</taxon>
        <taxon>Burkholderia</taxon>
        <taxon>Burkholderia cepacia complex</taxon>
    </lineage>
</organism>
<sequence length="113" mass="13158">MRTVAYEIQFFSERVEAGVFALPKTLTARFFALADRMEQYGPNLGEPHTRPMGDGLYEMRLKGLEGIARVFYCAVVDRRIVMLHCFVKKTQKTPQKELDTARRRLKEIRYGNL</sequence>
<dbReference type="Proteomes" id="UP000036338">
    <property type="component" value="Unassembled WGS sequence"/>
</dbReference>
<evidence type="ECO:0000313" key="1">
    <source>
        <dbReference type="EMBL" id="KML62604.1"/>
    </source>
</evidence>
<dbReference type="InterPro" id="IPR009241">
    <property type="entry name" value="HigB-like"/>
</dbReference>
<reference evidence="1 2" key="1">
    <citation type="submission" date="2015-05" db="EMBL/GenBank/DDBJ databases">
        <title>Draft genome of Burkholderia cepacia LK29.</title>
        <authorList>
            <person name="Chan X.Y."/>
        </authorList>
    </citation>
    <scope>NUCLEOTIDE SEQUENCE [LARGE SCALE GENOMIC DNA]</scope>
    <source>
        <strain evidence="1 2">LK29</strain>
    </source>
</reference>
<dbReference type="AlphaFoldDB" id="A0A0J5X633"/>
<proteinExistence type="predicted"/>
<dbReference type="EMBL" id="LDWR01000006">
    <property type="protein sequence ID" value="KML62604.1"/>
    <property type="molecule type" value="Genomic_DNA"/>
</dbReference>
<name>A0A0J5X633_BURCE</name>
<accession>A0A0J5X633</accession>
<dbReference type="Pfam" id="PF05973">
    <property type="entry name" value="Gp49"/>
    <property type="match status" value="1"/>
</dbReference>
<dbReference type="PATRIC" id="fig|292.27.peg.7172"/>
<protein>
    <submittedName>
        <fullName evidence="1">Phage derived protein</fullName>
    </submittedName>
</protein>
<evidence type="ECO:0000313" key="2">
    <source>
        <dbReference type="Proteomes" id="UP000036338"/>
    </source>
</evidence>